<dbReference type="OrthoDB" id="9813313at2"/>
<dbReference type="InterPro" id="IPR019885">
    <property type="entry name" value="Tscrpt_reg_HTH_AsnC-type_CS"/>
</dbReference>
<dbReference type="InterPro" id="IPR011008">
    <property type="entry name" value="Dimeric_a/b-barrel"/>
</dbReference>
<dbReference type="PROSITE" id="PS00519">
    <property type="entry name" value="HTH_ASNC_1"/>
    <property type="match status" value="1"/>
</dbReference>
<dbReference type="PRINTS" id="PR00033">
    <property type="entry name" value="HTHASNC"/>
</dbReference>
<protein>
    <submittedName>
        <fullName evidence="5">AsnC family transcriptional regulator</fullName>
    </submittedName>
</protein>
<keyword evidence="2" id="KW-0238">DNA-binding</keyword>
<dbReference type="InterPro" id="IPR036390">
    <property type="entry name" value="WH_DNA-bd_sf"/>
</dbReference>
<evidence type="ECO:0000256" key="2">
    <source>
        <dbReference type="ARBA" id="ARBA00023125"/>
    </source>
</evidence>
<dbReference type="FunFam" id="1.10.10.10:FF:000186">
    <property type="entry name" value="AsnC family transcriptional regulator"/>
    <property type="match status" value="1"/>
</dbReference>
<accession>A0A0A7PDW3</accession>
<dbReference type="Gene3D" id="1.10.10.10">
    <property type="entry name" value="Winged helix-like DNA-binding domain superfamily/Winged helix DNA-binding domain"/>
    <property type="match status" value="1"/>
</dbReference>
<dbReference type="EMBL" id="CP009122">
    <property type="protein sequence ID" value="AJA08306.1"/>
    <property type="molecule type" value="Genomic_DNA"/>
</dbReference>
<proteinExistence type="predicted"/>
<gene>
    <name evidence="5" type="ORF">SKP52_06920</name>
</gene>
<dbReference type="InterPro" id="IPR019888">
    <property type="entry name" value="Tscrpt_reg_AsnC-like"/>
</dbReference>
<dbReference type="RefSeq" id="WP_039573161.1">
    <property type="nucleotide sequence ID" value="NZ_CP009122.1"/>
</dbReference>
<dbReference type="PANTHER" id="PTHR30154">
    <property type="entry name" value="LEUCINE-RESPONSIVE REGULATORY PROTEIN"/>
    <property type="match status" value="1"/>
</dbReference>
<dbReference type="SUPFAM" id="SSF46785">
    <property type="entry name" value="Winged helix' DNA-binding domain"/>
    <property type="match status" value="1"/>
</dbReference>
<dbReference type="CDD" id="cd00090">
    <property type="entry name" value="HTH_ARSR"/>
    <property type="match status" value="1"/>
</dbReference>
<name>A0A0A7PDW3_9SPHN</name>
<dbReference type="Gene3D" id="3.30.70.920">
    <property type="match status" value="1"/>
</dbReference>
<feature type="domain" description="HTH asnC-type" evidence="4">
    <location>
        <begin position="1"/>
        <end position="62"/>
    </location>
</feature>
<evidence type="ECO:0000256" key="3">
    <source>
        <dbReference type="ARBA" id="ARBA00023163"/>
    </source>
</evidence>
<evidence type="ECO:0000259" key="4">
    <source>
        <dbReference type="PROSITE" id="PS50956"/>
    </source>
</evidence>
<dbReference type="PROSITE" id="PS50956">
    <property type="entry name" value="HTH_ASNC_2"/>
    <property type="match status" value="1"/>
</dbReference>
<reference evidence="5 6" key="1">
    <citation type="journal article" date="2015" name="Int. J. Syst. Evol. Microbiol.">
        <title>Description of Sphingopyxis fribergensis sp. nov. - a soil bacterium with the ability to degrade styrene and phenylacetic acid.</title>
        <authorList>
            <person name="Oelschlagel M."/>
            <person name="Ruckert C."/>
            <person name="Kalinowski J."/>
            <person name="Schmidt G."/>
            <person name="Schlomann M."/>
            <person name="Tischler D."/>
        </authorList>
    </citation>
    <scope>NUCLEOTIDE SEQUENCE [LARGE SCALE GENOMIC DNA]</scope>
    <source>
        <strain evidence="5 6">Kp5.2</strain>
    </source>
</reference>
<keyword evidence="3" id="KW-0804">Transcription</keyword>
<evidence type="ECO:0000256" key="1">
    <source>
        <dbReference type="ARBA" id="ARBA00023015"/>
    </source>
</evidence>
<dbReference type="HOGENOM" id="CLU_091233_0_3_5"/>
<dbReference type="GO" id="GO:0006355">
    <property type="term" value="P:regulation of DNA-templated transcription"/>
    <property type="evidence" value="ECO:0007669"/>
    <property type="project" value="UniProtKB-ARBA"/>
</dbReference>
<dbReference type="InterPro" id="IPR000485">
    <property type="entry name" value="AsnC-type_HTH_dom"/>
</dbReference>
<keyword evidence="1" id="KW-0805">Transcription regulation</keyword>
<dbReference type="GO" id="GO:0043565">
    <property type="term" value="F:sequence-specific DNA binding"/>
    <property type="evidence" value="ECO:0007669"/>
    <property type="project" value="InterPro"/>
</dbReference>
<dbReference type="Pfam" id="PF01037">
    <property type="entry name" value="AsnC_trans_reg"/>
    <property type="match status" value="1"/>
</dbReference>
<dbReference type="SUPFAM" id="SSF54909">
    <property type="entry name" value="Dimeric alpha+beta barrel"/>
    <property type="match status" value="1"/>
</dbReference>
<evidence type="ECO:0000313" key="5">
    <source>
        <dbReference type="EMBL" id="AJA08306.1"/>
    </source>
</evidence>
<dbReference type="KEGG" id="sphk:SKP52_06920"/>
<dbReference type="GO" id="GO:0005829">
    <property type="term" value="C:cytosol"/>
    <property type="evidence" value="ECO:0007669"/>
    <property type="project" value="TreeGrafter"/>
</dbReference>
<dbReference type="Pfam" id="PF13412">
    <property type="entry name" value="HTH_24"/>
    <property type="match status" value="1"/>
</dbReference>
<dbReference type="Proteomes" id="UP000030907">
    <property type="component" value="Chromosome"/>
</dbReference>
<organism evidence="5 6">
    <name type="scientific">Sphingopyxis fribergensis</name>
    <dbReference type="NCBI Taxonomy" id="1515612"/>
    <lineage>
        <taxon>Bacteria</taxon>
        <taxon>Pseudomonadati</taxon>
        <taxon>Pseudomonadota</taxon>
        <taxon>Alphaproteobacteria</taxon>
        <taxon>Sphingomonadales</taxon>
        <taxon>Sphingomonadaceae</taxon>
        <taxon>Sphingopyxis</taxon>
    </lineage>
</organism>
<dbReference type="STRING" id="1515612.SKP52_06920"/>
<sequence>MDKLDWKIIAELERDGRQSYADLGEQVGLSKSPCWSRVKNLEERGVIEGYAARIDPLAIGLAVQSFVEVQIRFDAHTDFEAAVLAHPAVVECHTTAGESDYLLKIFSRSADHLDELLRHNLSKLPGVQRLKTVVCLKTIKRHGDLAEWARTTQGRTSQPS</sequence>
<evidence type="ECO:0000313" key="6">
    <source>
        <dbReference type="Proteomes" id="UP000030907"/>
    </source>
</evidence>
<dbReference type="InterPro" id="IPR036388">
    <property type="entry name" value="WH-like_DNA-bd_sf"/>
</dbReference>
<keyword evidence="6" id="KW-1185">Reference proteome</keyword>
<dbReference type="AlphaFoldDB" id="A0A0A7PDW3"/>
<dbReference type="GO" id="GO:0043200">
    <property type="term" value="P:response to amino acid"/>
    <property type="evidence" value="ECO:0007669"/>
    <property type="project" value="TreeGrafter"/>
</dbReference>
<dbReference type="SMART" id="SM00344">
    <property type="entry name" value="HTH_ASNC"/>
    <property type="match status" value="1"/>
</dbReference>
<dbReference type="PANTHER" id="PTHR30154:SF34">
    <property type="entry name" value="TRANSCRIPTIONAL REGULATOR AZLB"/>
    <property type="match status" value="1"/>
</dbReference>
<dbReference type="InterPro" id="IPR011991">
    <property type="entry name" value="ArsR-like_HTH"/>
</dbReference>
<dbReference type="InterPro" id="IPR019887">
    <property type="entry name" value="Tscrpt_reg_AsnC/Lrp_C"/>
</dbReference>